<name>A0ABW6SF95_9NOCA</name>
<dbReference type="NCBIfam" id="NF008453">
    <property type="entry name" value="PRK11308.1"/>
    <property type="match status" value="2"/>
</dbReference>
<gene>
    <name evidence="10" type="ORF">ACFYXQ_45380</name>
</gene>
<proteinExistence type="inferred from homology"/>
<dbReference type="CDD" id="cd03257">
    <property type="entry name" value="ABC_NikE_OppD_transporters"/>
    <property type="match status" value="2"/>
</dbReference>
<keyword evidence="4" id="KW-1003">Cell membrane</keyword>
<feature type="domain" description="ABC transporter" evidence="9">
    <location>
        <begin position="322"/>
        <end position="568"/>
    </location>
</feature>
<feature type="region of interest" description="Disordered" evidence="8">
    <location>
        <begin position="1"/>
        <end position="21"/>
    </location>
</feature>
<evidence type="ECO:0000256" key="6">
    <source>
        <dbReference type="ARBA" id="ARBA00022840"/>
    </source>
</evidence>
<dbReference type="InterPro" id="IPR027417">
    <property type="entry name" value="P-loop_NTPase"/>
</dbReference>
<accession>A0ABW6SF95</accession>
<evidence type="ECO:0000256" key="2">
    <source>
        <dbReference type="ARBA" id="ARBA00005417"/>
    </source>
</evidence>
<keyword evidence="5" id="KW-0547">Nucleotide-binding</keyword>
<dbReference type="InterPro" id="IPR017871">
    <property type="entry name" value="ABC_transporter-like_CS"/>
</dbReference>
<evidence type="ECO:0000313" key="10">
    <source>
        <dbReference type="EMBL" id="MFF3574993.1"/>
    </source>
</evidence>
<dbReference type="PANTHER" id="PTHR43297:SF2">
    <property type="entry name" value="DIPEPTIDE TRANSPORT ATP-BINDING PROTEIN DPPD"/>
    <property type="match status" value="1"/>
</dbReference>
<comment type="similarity">
    <text evidence="2">Belongs to the ABC transporter superfamily.</text>
</comment>
<evidence type="ECO:0000313" key="11">
    <source>
        <dbReference type="Proteomes" id="UP001601992"/>
    </source>
</evidence>
<evidence type="ECO:0000256" key="4">
    <source>
        <dbReference type="ARBA" id="ARBA00022475"/>
    </source>
</evidence>
<dbReference type="NCBIfam" id="NF007739">
    <property type="entry name" value="PRK10419.1"/>
    <property type="match status" value="2"/>
</dbReference>
<evidence type="ECO:0000256" key="7">
    <source>
        <dbReference type="ARBA" id="ARBA00023136"/>
    </source>
</evidence>
<dbReference type="InterPro" id="IPR013563">
    <property type="entry name" value="Oligopep_ABC_C"/>
</dbReference>
<dbReference type="PANTHER" id="PTHR43297">
    <property type="entry name" value="OLIGOPEPTIDE TRANSPORT ATP-BINDING PROTEIN APPD"/>
    <property type="match status" value="1"/>
</dbReference>
<dbReference type="EMBL" id="JBIAQY010000035">
    <property type="protein sequence ID" value="MFF3574993.1"/>
    <property type="molecule type" value="Genomic_DNA"/>
</dbReference>
<dbReference type="Proteomes" id="UP001601992">
    <property type="component" value="Unassembled WGS sequence"/>
</dbReference>
<dbReference type="SUPFAM" id="SSF52540">
    <property type="entry name" value="P-loop containing nucleoside triphosphate hydrolases"/>
    <property type="match status" value="2"/>
</dbReference>
<comment type="caution">
    <text evidence="10">The sequence shown here is derived from an EMBL/GenBank/DDBJ whole genome shotgun (WGS) entry which is preliminary data.</text>
</comment>
<dbReference type="SMART" id="SM00382">
    <property type="entry name" value="AAA"/>
    <property type="match status" value="2"/>
</dbReference>
<evidence type="ECO:0000256" key="1">
    <source>
        <dbReference type="ARBA" id="ARBA00004202"/>
    </source>
</evidence>
<feature type="compositionally biased region" description="Polar residues" evidence="8">
    <location>
        <begin position="1"/>
        <end position="10"/>
    </location>
</feature>
<keyword evidence="11" id="KW-1185">Reference proteome</keyword>
<sequence>MTDATNTSDAPTDPEQSEAGPLLEIRDLNVSFTADRKQVPAVRGVNLSVYPGQTVAIVGESGSGKSTTAHAIIDLLPGTGKITGGEILFDGKDLAAASRREILAVRGNGIGFVPQDPMTNLNPVWKVGFQVRETLAANGIARGKEAKQQAITLLEQSGMQDAAQRVNQYPHEFSGGMCQRALIAIGLACRPRLLIADEPTSALDVTVQRRILDHLDELTNELGTAVLLITHDLGLAAERAEHLVVMYRGRVVESGPALRILREPQHEYTKRLVRSAPSLAAQQRASVSRRAEVRERAVHVAEQVAAADAEVASVTDDVLVAERLTKVFKVRGGSPWKSAEFRAVDEVSFRLPRGTTTAIVGESGSGKSTVAKMVLGLLEPTSGTVTFEGKSIADLDRKGTFAFRRRVQPIFQNPYGSLDPMYSIYRTIEEPLRTHRIGDSAQREARVRDLLDKVALPASVMRRYPNELSGGQRQRVAIARALALEPEVVVCDEAVSALDVLVQAQILTLLNDLQAELGLSYLFITHDLAVVRQIADGVMVMQNGKVVESATTDEVFEAPGEEYTRNLLEAIPGRDLLGAR</sequence>
<evidence type="ECO:0000259" key="9">
    <source>
        <dbReference type="PROSITE" id="PS50893"/>
    </source>
</evidence>
<dbReference type="InterPro" id="IPR050388">
    <property type="entry name" value="ABC_Ni/Peptide_Import"/>
</dbReference>
<dbReference type="PROSITE" id="PS50893">
    <property type="entry name" value="ABC_TRANSPORTER_2"/>
    <property type="match status" value="2"/>
</dbReference>
<comment type="subcellular location">
    <subcellularLocation>
        <location evidence="1">Cell membrane</location>
        <topology evidence="1">Peripheral membrane protein</topology>
    </subcellularLocation>
</comment>
<dbReference type="InterPro" id="IPR003439">
    <property type="entry name" value="ABC_transporter-like_ATP-bd"/>
</dbReference>
<dbReference type="RefSeq" id="WP_040828401.1">
    <property type="nucleotide sequence ID" value="NZ_JBIAQY010000035.1"/>
</dbReference>
<dbReference type="Pfam" id="PF08352">
    <property type="entry name" value="oligo_HPY"/>
    <property type="match status" value="2"/>
</dbReference>
<evidence type="ECO:0000256" key="8">
    <source>
        <dbReference type="SAM" id="MobiDB-lite"/>
    </source>
</evidence>
<evidence type="ECO:0000256" key="5">
    <source>
        <dbReference type="ARBA" id="ARBA00022741"/>
    </source>
</evidence>
<keyword evidence="3" id="KW-0813">Transport</keyword>
<keyword evidence="6 10" id="KW-0067">ATP-binding</keyword>
<evidence type="ECO:0000256" key="3">
    <source>
        <dbReference type="ARBA" id="ARBA00022448"/>
    </source>
</evidence>
<dbReference type="PROSITE" id="PS00211">
    <property type="entry name" value="ABC_TRANSPORTER_1"/>
    <property type="match status" value="2"/>
</dbReference>
<keyword evidence="7" id="KW-0472">Membrane</keyword>
<feature type="domain" description="ABC transporter" evidence="9">
    <location>
        <begin position="25"/>
        <end position="273"/>
    </location>
</feature>
<dbReference type="Gene3D" id="3.40.50.300">
    <property type="entry name" value="P-loop containing nucleotide triphosphate hydrolases"/>
    <property type="match status" value="2"/>
</dbReference>
<protein>
    <submittedName>
        <fullName evidence="10">Dipeptide ABC transporter ATP-binding protein</fullName>
    </submittedName>
</protein>
<organism evidence="10 11">
    <name type="scientific">Nocardia jiangxiensis</name>
    <dbReference type="NCBI Taxonomy" id="282685"/>
    <lineage>
        <taxon>Bacteria</taxon>
        <taxon>Bacillati</taxon>
        <taxon>Actinomycetota</taxon>
        <taxon>Actinomycetes</taxon>
        <taxon>Mycobacteriales</taxon>
        <taxon>Nocardiaceae</taxon>
        <taxon>Nocardia</taxon>
    </lineage>
</organism>
<dbReference type="Pfam" id="PF00005">
    <property type="entry name" value="ABC_tran"/>
    <property type="match status" value="2"/>
</dbReference>
<dbReference type="InterPro" id="IPR003593">
    <property type="entry name" value="AAA+_ATPase"/>
</dbReference>
<reference evidence="10 11" key="1">
    <citation type="submission" date="2024-10" db="EMBL/GenBank/DDBJ databases">
        <title>The Natural Products Discovery Center: Release of the First 8490 Sequenced Strains for Exploring Actinobacteria Biosynthetic Diversity.</title>
        <authorList>
            <person name="Kalkreuter E."/>
            <person name="Kautsar S.A."/>
            <person name="Yang D."/>
            <person name="Bader C.D."/>
            <person name="Teijaro C.N."/>
            <person name="Fluegel L."/>
            <person name="Davis C.M."/>
            <person name="Simpson J.R."/>
            <person name="Lauterbach L."/>
            <person name="Steele A.D."/>
            <person name="Gui C."/>
            <person name="Meng S."/>
            <person name="Li G."/>
            <person name="Viehrig K."/>
            <person name="Ye F."/>
            <person name="Su P."/>
            <person name="Kiefer A.F."/>
            <person name="Nichols A."/>
            <person name="Cepeda A.J."/>
            <person name="Yan W."/>
            <person name="Fan B."/>
            <person name="Jiang Y."/>
            <person name="Adhikari A."/>
            <person name="Zheng C.-J."/>
            <person name="Schuster L."/>
            <person name="Cowan T.M."/>
            <person name="Smanski M.J."/>
            <person name="Chevrette M.G."/>
            <person name="De Carvalho L.P.S."/>
            <person name="Shen B."/>
        </authorList>
    </citation>
    <scope>NUCLEOTIDE SEQUENCE [LARGE SCALE GENOMIC DNA]</scope>
    <source>
        <strain evidence="10 11">NPDC002593</strain>
    </source>
</reference>
<dbReference type="GO" id="GO:0005524">
    <property type="term" value="F:ATP binding"/>
    <property type="evidence" value="ECO:0007669"/>
    <property type="project" value="UniProtKB-KW"/>
</dbReference>